<organism evidence="4 5">
    <name type="scientific">Champsocephalus gunnari</name>
    <name type="common">Mackerel icefish</name>
    <dbReference type="NCBI Taxonomy" id="52237"/>
    <lineage>
        <taxon>Eukaryota</taxon>
        <taxon>Metazoa</taxon>
        <taxon>Chordata</taxon>
        <taxon>Craniata</taxon>
        <taxon>Vertebrata</taxon>
        <taxon>Euteleostomi</taxon>
        <taxon>Actinopterygii</taxon>
        <taxon>Neopterygii</taxon>
        <taxon>Teleostei</taxon>
        <taxon>Neoteleostei</taxon>
        <taxon>Acanthomorphata</taxon>
        <taxon>Eupercaria</taxon>
        <taxon>Perciformes</taxon>
        <taxon>Notothenioidei</taxon>
        <taxon>Channichthyidae</taxon>
        <taxon>Champsocephalus</taxon>
    </lineage>
</organism>
<dbReference type="Proteomes" id="UP001331515">
    <property type="component" value="Unassembled WGS sequence"/>
</dbReference>
<feature type="compositionally biased region" description="Basic and acidic residues" evidence="1">
    <location>
        <begin position="84"/>
        <end position="96"/>
    </location>
</feature>
<feature type="transmembrane region" description="Helical" evidence="2">
    <location>
        <begin position="40"/>
        <end position="61"/>
    </location>
</feature>
<proteinExistence type="predicted"/>
<feature type="chain" id="PRO_5042937430" description="FXYD domain-containing ion transport regulator" evidence="3">
    <location>
        <begin position="22"/>
        <end position="96"/>
    </location>
</feature>
<feature type="region of interest" description="Disordered" evidence="1">
    <location>
        <begin position="73"/>
        <end position="96"/>
    </location>
</feature>
<gene>
    <name evidence="4" type="ORF">CgunFtcFv8_018548</name>
</gene>
<name>A0AAN8GUX2_CHAGU</name>
<keyword evidence="5" id="KW-1185">Reference proteome</keyword>
<evidence type="ECO:0000256" key="3">
    <source>
        <dbReference type="SAM" id="SignalP"/>
    </source>
</evidence>
<protein>
    <recommendedName>
        <fullName evidence="6">FXYD domain-containing ion transport regulator</fullName>
    </recommendedName>
</protein>
<evidence type="ECO:0000256" key="1">
    <source>
        <dbReference type="SAM" id="MobiDB-lite"/>
    </source>
</evidence>
<evidence type="ECO:0000313" key="5">
    <source>
        <dbReference type="Proteomes" id="UP001331515"/>
    </source>
</evidence>
<evidence type="ECO:0000256" key="2">
    <source>
        <dbReference type="SAM" id="Phobius"/>
    </source>
</evidence>
<keyword evidence="2" id="KW-1133">Transmembrane helix</keyword>
<evidence type="ECO:0008006" key="6">
    <source>
        <dbReference type="Google" id="ProtNLM"/>
    </source>
</evidence>
<evidence type="ECO:0000313" key="4">
    <source>
        <dbReference type="EMBL" id="KAK5891277.1"/>
    </source>
</evidence>
<accession>A0AAN8GUX2</accession>
<feature type="signal peptide" evidence="3">
    <location>
        <begin position="1"/>
        <end position="21"/>
    </location>
</feature>
<keyword evidence="2" id="KW-0472">Membrane</keyword>
<reference evidence="4 5" key="1">
    <citation type="journal article" date="2023" name="Mol. Biol. Evol.">
        <title>Genomics of Secondarily Temperate Adaptation in the Only Non-Antarctic Icefish.</title>
        <authorList>
            <person name="Rivera-Colon A.G."/>
            <person name="Rayamajhi N."/>
            <person name="Minhas B.F."/>
            <person name="Madrigal G."/>
            <person name="Bilyk K.T."/>
            <person name="Yoon V."/>
            <person name="Hune M."/>
            <person name="Gregory S."/>
            <person name="Cheng C.H.C."/>
            <person name="Catchen J.M."/>
        </authorList>
    </citation>
    <scope>NUCLEOTIDE SEQUENCE [LARGE SCALE GENOMIC DNA]</scope>
    <source>
        <tissue evidence="4">White muscle</tissue>
    </source>
</reference>
<dbReference type="EMBL" id="JAURVH010001536">
    <property type="protein sequence ID" value="KAK5891277.1"/>
    <property type="molecule type" value="Genomic_DNA"/>
</dbReference>
<comment type="caution">
    <text evidence="4">The sequence shown here is derived from an EMBL/GenBank/DDBJ whole genome shotgun (WGS) entry which is preliminary data.</text>
</comment>
<keyword evidence="3" id="KW-0732">Signal</keyword>
<dbReference type="AlphaFoldDB" id="A0AAN8GUX2"/>
<keyword evidence="2" id="KW-0812">Transmembrane</keyword>
<sequence length="96" mass="10901">MRPHYCLTVLVASLLVEPLFTQNGDVMEPAKPEKQELRSWYSTIRIVGAVVFLSIMLMICFTSCWRCHGASEDTTHPSPQNSHDALHATHIYDNDQ</sequence>